<dbReference type="EMBL" id="RQTE01000044">
    <property type="protein sequence ID" value="RZI03894.1"/>
    <property type="molecule type" value="Genomic_DNA"/>
</dbReference>
<evidence type="ECO:0000259" key="3">
    <source>
        <dbReference type="Pfam" id="PF11181"/>
    </source>
</evidence>
<dbReference type="KEGG" id="scv:A4G25_07545"/>
<proteinExistence type="inferred from homology"/>
<feature type="region of interest" description="Disordered" evidence="2">
    <location>
        <begin position="105"/>
        <end position="126"/>
    </location>
</feature>
<dbReference type="RefSeq" id="WP_047132263.1">
    <property type="nucleotide sequence ID" value="NZ_CP015114.1"/>
</dbReference>
<reference evidence="4 7" key="2">
    <citation type="submission" date="2021-01" db="EMBL/GenBank/DDBJ databases">
        <title>FDA dAtabase for Regulatory Grade micrObial Sequences (FDA-ARGOS): Supporting development and validation of Infectious Disease Dx tests.</title>
        <authorList>
            <person name="Sproer C."/>
            <person name="Gronow S."/>
            <person name="Severitt S."/>
            <person name="Schroder I."/>
            <person name="Tallon L."/>
            <person name="Sadzewicz L."/>
            <person name="Zhao X."/>
            <person name="Boylan J."/>
            <person name="Ott S."/>
            <person name="Bowen H."/>
            <person name="Vavikolanu K."/>
            <person name="Mehta A."/>
            <person name="Aluvathingal J."/>
            <person name="Nadendla S."/>
            <person name="Lowell S."/>
            <person name="Myers T."/>
            <person name="Yan Y."/>
            <person name="Sichtig H."/>
        </authorList>
    </citation>
    <scope>NUCLEOTIDE SEQUENCE [LARGE SCALE GENOMIC DNA]</scope>
    <source>
        <strain evidence="4 7">FDAARGOS_1148</strain>
    </source>
</reference>
<dbReference type="GeneID" id="93727716"/>
<dbReference type="InterPro" id="IPR025889">
    <property type="entry name" value="GSP17M-like_dom"/>
</dbReference>
<evidence type="ECO:0000256" key="2">
    <source>
        <dbReference type="SAM" id="MobiDB-lite"/>
    </source>
</evidence>
<evidence type="ECO:0000256" key="1">
    <source>
        <dbReference type="ARBA" id="ARBA00008128"/>
    </source>
</evidence>
<reference evidence="5 6" key="1">
    <citation type="submission" date="2018-11" db="EMBL/GenBank/DDBJ databases">
        <title>Genomic profiling of Staphylococcus species from a Poultry farm system in KwaZulu-Natal, South Africa.</title>
        <authorList>
            <person name="Amoako D.G."/>
            <person name="Somboro A.M."/>
            <person name="Abia A.L.K."/>
            <person name="Bester L.A."/>
            <person name="Essack S.Y."/>
        </authorList>
    </citation>
    <scope>NUCLEOTIDE SEQUENCE [LARGE SCALE GENOMIC DNA]</scope>
    <source>
        <strain evidence="5 6">SA11</strain>
    </source>
</reference>
<sequence>MADILILTSQDEIFDALKRKLDEGYTKDELSVISKNKLHIDSVESTDMKVQSTSGTFSDRVARLLTGEDGEEAVLAHYDLTDTEKKVCKREILNGNIIILAGKHPHSRKEFKNEYDEKKPEKEYEI</sequence>
<feature type="compositionally biased region" description="Basic and acidic residues" evidence="2">
    <location>
        <begin position="108"/>
        <end position="126"/>
    </location>
</feature>
<dbReference type="Proteomes" id="UP000595942">
    <property type="component" value="Chromosome"/>
</dbReference>
<name>A0A143PB64_9STAP</name>
<evidence type="ECO:0000313" key="6">
    <source>
        <dbReference type="Proteomes" id="UP000293854"/>
    </source>
</evidence>
<gene>
    <name evidence="5" type="ORF">EIG99_02135</name>
    <name evidence="4" type="ORF">I6J05_10980</name>
</gene>
<feature type="domain" description="General stress protein 17M-like" evidence="3">
    <location>
        <begin position="8"/>
        <end position="95"/>
    </location>
</feature>
<dbReference type="Proteomes" id="UP000293854">
    <property type="component" value="Unassembled WGS sequence"/>
</dbReference>
<evidence type="ECO:0000313" key="4">
    <source>
        <dbReference type="EMBL" id="QQS82417.1"/>
    </source>
</evidence>
<dbReference type="OrthoDB" id="2409186at2"/>
<dbReference type="Pfam" id="PF11181">
    <property type="entry name" value="YflT"/>
    <property type="match status" value="1"/>
</dbReference>
<protein>
    <submittedName>
        <fullName evidence="4">General stress protein</fullName>
    </submittedName>
</protein>
<dbReference type="AlphaFoldDB" id="A0A143PB64"/>
<evidence type="ECO:0000313" key="5">
    <source>
        <dbReference type="EMBL" id="RZI03894.1"/>
    </source>
</evidence>
<dbReference type="EMBL" id="CP068073">
    <property type="protein sequence ID" value="QQS82417.1"/>
    <property type="molecule type" value="Genomic_DNA"/>
</dbReference>
<accession>A0A143PB64</accession>
<comment type="similarity">
    <text evidence="1">Belongs to the UPF0355 family.</text>
</comment>
<evidence type="ECO:0000313" key="7">
    <source>
        <dbReference type="Proteomes" id="UP000595942"/>
    </source>
</evidence>
<keyword evidence="7" id="KW-1185">Reference proteome</keyword>
<organism evidence="5 6">
    <name type="scientific">Staphylococcus condimenti</name>
    <dbReference type="NCBI Taxonomy" id="70255"/>
    <lineage>
        <taxon>Bacteria</taxon>
        <taxon>Bacillati</taxon>
        <taxon>Bacillota</taxon>
        <taxon>Bacilli</taxon>
        <taxon>Bacillales</taxon>
        <taxon>Staphylococcaceae</taxon>
        <taxon>Staphylococcus</taxon>
    </lineage>
</organism>